<evidence type="ECO:0000313" key="1">
    <source>
        <dbReference type="EMBL" id="GFX92015.1"/>
    </source>
</evidence>
<keyword evidence="2" id="KW-1185">Reference proteome</keyword>
<protein>
    <submittedName>
        <fullName evidence="1">Uncharacterized protein</fullName>
    </submittedName>
</protein>
<organism evidence="1 2">
    <name type="scientific">Trichonephila clavipes</name>
    <name type="common">Golden silk orbweaver</name>
    <name type="synonym">Nephila clavipes</name>
    <dbReference type="NCBI Taxonomy" id="2585209"/>
    <lineage>
        <taxon>Eukaryota</taxon>
        <taxon>Metazoa</taxon>
        <taxon>Ecdysozoa</taxon>
        <taxon>Arthropoda</taxon>
        <taxon>Chelicerata</taxon>
        <taxon>Arachnida</taxon>
        <taxon>Araneae</taxon>
        <taxon>Araneomorphae</taxon>
        <taxon>Entelegynae</taxon>
        <taxon>Araneoidea</taxon>
        <taxon>Nephilidae</taxon>
        <taxon>Trichonephila</taxon>
    </lineage>
</organism>
<dbReference type="Proteomes" id="UP000887159">
    <property type="component" value="Unassembled WGS sequence"/>
</dbReference>
<accession>A0A8X6RCA6</accession>
<gene>
    <name evidence="1" type="ORF">TNCV_5004791</name>
</gene>
<evidence type="ECO:0000313" key="2">
    <source>
        <dbReference type="Proteomes" id="UP000887159"/>
    </source>
</evidence>
<dbReference type="AlphaFoldDB" id="A0A8X6RCA6"/>
<sequence length="81" mass="9346">MTEGSNSAVDKDPFPLDRIVTGDEKWCFLDDPHYERVPATWKQRNLHVVTGFTRLSPNNPLRESLGQQSRYFTAIPLMKKP</sequence>
<proteinExistence type="predicted"/>
<name>A0A8X6RCA6_TRICX</name>
<dbReference type="EMBL" id="BMAU01021139">
    <property type="protein sequence ID" value="GFX92015.1"/>
    <property type="molecule type" value="Genomic_DNA"/>
</dbReference>
<reference evidence="1" key="1">
    <citation type="submission" date="2020-08" db="EMBL/GenBank/DDBJ databases">
        <title>Multicomponent nature underlies the extraordinary mechanical properties of spider dragline silk.</title>
        <authorList>
            <person name="Kono N."/>
            <person name="Nakamura H."/>
            <person name="Mori M."/>
            <person name="Yoshida Y."/>
            <person name="Ohtoshi R."/>
            <person name="Malay A.D."/>
            <person name="Moran D.A.P."/>
            <person name="Tomita M."/>
            <person name="Numata K."/>
            <person name="Arakawa K."/>
        </authorList>
    </citation>
    <scope>NUCLEOTIDE SEQUENCE</scope>
</reference>
<comment type="caution">
    <text evidence="1">The sequence shown here is derived from an EMBL/GenBank/DDBJ whole genome shotgun (WGS) entry which is preliminary data.</text>
</comment>